<dbReference type="AlphaFoldDB" id="A0A9W6WG68"/>
<protein>
    <submittedName>
        <fullName evidence="3">Unnamed protein product</fullName>
    </submittedName>
</protein>
<accession>A0A9W6WG68</accession>
<dbReference type="Gene3D" id="1.10.10.10">
    <property type="entry name" value="Winged helix-like DNA-binding domain superfamily/Winged helix DNA-binding domain"/>
    <property type="match status" value="1"/>
</dbReference>
<dbReference type="InterPro" id="IPR036390">
    <property type="entry name" value="WH_DNA-bd_sf"/>
</dbReference>
<keyword evidence="1" id="KW-0238">DNA-binding</keyword>
<gene>
    <name evidence="3" type="ORF">Cboi02_000283500</name>
</gene>
<dbReference type="InterPro" id="IPR039779">
    <property type="entry name" value="RFX-like"/>
</dbReference>
<dbReference type="EMBL" id="BSXN01000896">
    <property type="protein sequence ID" value="GME70429.1"/>
    <property type="molecule type" value="Genomic_DNA"/>
</dbReference>
<comment type="caution">
    <text evidence="3">The sequence shown here is derived from an EMBL/GenBank/DDBJ whole genome shotgun (WGS) entry which is preliminary data.</text>
</comment>
<dbReference type="SUPFAM" id="SSF46785">
    <property type="entry name" value="Winged helix' DNA-binding domain"/>
    <property type="match status" value="1"/>
</dbReference>
<feature type="domain" description="RFX-type winged-helix" evidence="2">
    <location>
        <begin position="317"/>
        <end position="392"/>
    </location>
</feature>
<evidence type="ECO:0000313" key="4">
    <source>
        <dbReference type="Proteomes" id="UP001165120"/>
    </source>
</evidence>
<dbReference type="InterPro" id="IPR057321">
    <property type="entry name" value="RFX1-4/6/8-like_BCD"/>
</dbReference>
<dbReference type="Pfam" id="PF02257">
    <property type="entry name" value="RFX_DNA_binding"/>
    <property type="match status" value="1"/>
</dbReference>
<dbReference type="GO" id="GO:0000981">
    <property type="term" value="F:DNA-binding transcription factor activity, RNA polymerase II-specific"/>
    <property type="evidence" value="ECO:0007669"/>
    <property type="project" value="TreeGrafter"/>
</dbReference>
<dbReference type="PANTHER" id="PTHR12619:SF5">
    <property type="entry name" value="TRANSCRIPTION FACTOR RFX4"/>
    <property type="match status" value="1"/>
</dbReference>
<evidence type="ECO:0000259" key="2">
    <source>
        <dbReference type="PROSITE" id="PS51526"/>
    </source>
</evidence>
<evidence type="ECO:0000256" key="1">
    <source>
        <dbReference type="ARBA" id="ARBA00023125"/>
    </source>
</evidence>
<dbReference type="Proteomes" id="UP001165120">
    <property type="component" value="Unassembled WGS sequence"/>
</dbReference>
<dbReference type="Pfam" id="PF25340">
    <property type="entry name" value="BCD_RFX"/>
    <property type="match status" value="1"/>
</dbReference>
<proteinExistence type="predicted"/>
<dbReference type="InterPro" id="IPR036388">
    <property type="entry name" value="WH-like_DNA-bd_sf"/>
</dbReference>
<evidence type="ECO:0000313" key="3">
    <source>
        <dbReference type="EMBL" id="GME70429.1"/>
    </source>
</evidence>
<reference evidence="3" key="1">
    <citation type="submission" date="2023-04" db="EMBL/GenBank/DDBJ databases">
        <title>Candida boidinii NBRC 10035.</title>
        <authorList>
            <person name="Ichikawa N."/>
            <person name="Sato H."/>
            <person name="Tonouchi N."/>
        </authorList>
    </citation>
    <scope>NUCLEOTIDE SEQUENCE</scope>
    <source>
        <strain evidence="3">NBRC 10035</strain>
    </source>
</reference>
<dbReference type="PANTHER" id="PTHR12619">
    <property type="entry name" value="RFX TRANSCRIPTION FACTOR FAMILY"/>
    <property type="match status" value="1"/>
</dbReference>
<keyword evidence="4" id="KW-1185">Reference proteome</keyword>
<dbReference type="InterPro" id="IPR003150">
    <property type="entry name" value="DNA-bd_RFX"/>
</dbReference>
<name>A0A9W6WG68_CANBO</name>
<sequence length="846" mass="96835">MTTEENESYRNLFPKSTDSIQHQTNIQQNIHQQEQNSHIHYIQLQQPHQPHNILQSAVDQNFHTDQQKQQQTMIPSVSYPSISHYSYGSSNQGIQHNQQIQMQVHQQPSQQSIQHPHQYHLSQDNLIAQSLNMPGQESSQFSFPPPPPSLIPYGNNIRALQRDPQLDQQQHLHQHEQTNNINQQQNQYVLQGNKRQELPHVSPVNYDLKPDSRVLMPVAPQSPSQVPGSLSRGSSISNMDTLAQQRKKFRRSDHAPIGDPSDHQLLELAFRAKDQQFDEFIESVKFSEKLPAESTKSSSKGNKIYEIHKKRQQQIFAMVCLMKMCEPSSTSVVPRNLIFSKYSHICSSKQLTALCAASFGKLVRILFPSVTTRRLGMRGESRYHYCGIRLIDDKDLSHLKFEDDEDAVKKEQFDGNIDTSDFSETAKIDFRNNVHNNFNNSDKAVEPSKRSIKELQDGFTVIKIPKTDQHLELVFQRSLLPFLESSEVDENLLSFPNLDHYINNDDREYGTNLGGFEEFYTQHCLSVFESFRYMRLKTLFDTITSFHNSLSESHKALYRSNSILSWIVECDKILYKASIRMLSKLTLKLVHESVREQLHTISSKYCENLSSLNFPKYVIDAKCKPAVIFSKLIGRIARVSDTAESANRVLSSSDDREMMLMNWRQLVNFKNLIDKELPCSSENSEIAQGILQNDIPYFIEQSTKQSRNANNPPDVLISNLCKFLVTLPFKFVNSSSQFFILCSSTILTAALREISLAGGQGFGAWWVVRCWVDEWHDLCAELGGYFKDDLNKLDEEEKGCNNRSSISSSIQGISYNLSSSSDMSKPRCEQPDTIHHLVGLSDNKNS</sequence>
<organism evidence="3 4">
    <name type="scientific">Candida boidinii</name>
    <name type="common">Yeast</name>
    <dbReference type="NCBI Taxonomy" id="5477"/>
    <lineage>
        <taxon>Eukaryota</taxon>
        <taxon>Fungi</taxon>
        <taxon>Dikarya</taxon>
        <taxon>Ascomycota</taxon>
        <taxon>Saccharomycotina</taxon>
        <taxon>Pichiomycetes</taxon>
        <taxon>Pichiales</taxon>
        <taxon>Pichiaceae</taxon>
        <taxon>Ogataea</taxon>
        <taxon>Ogataea/Candida clade</taxon>
    </lineage>
</organism>
<dbReference type="PROSITE" id="PS51526">
    <property type="entry name" value="RFX_DBD"/>
    <property type="match status" value="1"/>
</dbReference>
<dbReference type="GO" id="GO:0000978">
    <property type="term" value="F:RNA polymerase II cis-regulatory region sequence-specific DNA binding"/>
    <property type="evidence" value="ECO:0007669"/>
    <property type="project" value="TreeGrafter"/>
</dbReference>